<accession>A0A3B1BPT7</accession>
<dbReference type="EMBL" id="UOGE01000054">
    <property type="protein sequence ID" value="VAX20346.1"/>
    <property type="molecule type" value="Genomic_DNA"/>
</dbReference>
<name>A0A3B1BPT7_9ZZZZ</name>
<protein>
    <recommendedName>
        <fullName evidence="2">DUF192 domain-containing protein</fullName>
    </recommendedName>
</protein>
<dbReference type="Gene3D" id="2.60.120.1140">
    <property type="entry name" value="Protein of unknown function DUF192"/>
    <property type="match status" value="1"/>
</dbReference>
<proteinExistence type="predicted"/>
<dbReference type="PANTHER" id="PTHR37953:SF1">
    <property type="entry name" value="UPF0127 PROTEIN MJ1496"/>
    <property type="match status" value="1"/>
</dbReference>
<reference evidence="1" key="1">
    <citation type="submission" date="2018-06" db="EMBL/GenBank/DDBJ databases">
        <authorList>
            <person name="Zhirakovskaya E."/>
        </authorList>
    </citation>
    <scope>NUCLEOTIDE SEQUENCE</scope>
</reference>
<sequence>MIVIFLGSCASARDQNLQAKVALVDALTPQTVSVEVMSSGDQRAKGLMYRDGLEEGTGMFFVYPEEQLLAFWMKNMRFSIDIIFIDKNFVIRKIWRSVPPCVDEPCEIYQSVENVRYTLEVDAGFCEQYGVMEKQRIQYFP</sequence>
<dbReference type="InterPro" id="IPR038695">
    <property type="entry name" value="Saro_0823-like_sf"/>
</dbReference>
<evidence type="ECO:0000313" key="1">
    <source>
        <dbReference type="EMBL" id="VAX20346.1"/>
    </source>
</evidence>
<organism evidence="1">
    <name type="scientific">hydrothermal vent metagenome</name>
    <dbReference type="NCBI Taxonomy" id="652676"/>
    <lineage>
        <taxon>unclassified sequences</taxon>
        <taxon>metagenomes</taxon>
        <taxon>ecological metagenomes</taxon>
    </lineage>
</organism>
<dbReference type="PANTHER" id="PTHR37953">
    <property type="entry name" value="UPF0127 PROTEIN MJ1496"/>
    <property type="match status" value="1"/>
</dbReference>
<dbReference type="Pfam" id="PF02643">
    <property type="entry name" value="DUF192"/>
    <property type="match status" value="1"/>
</dbReference>
<evidence type="ECO:0008006" key="2">
    <source>
        <dbReference type="Google" id="ProtNLM"/>
    </source>
</evidence>
<gene>
    <name evidence="1" type="ORF">MNBD_NITROSPINAE02-977</name>
</gene>
<dbReference type="InterPro" id="IPR003795">
    <property type="entry name" value="DUF192"/>
</dbReference>
<dbReference type="AlphaFoldDB" id="A0A3B1BPT7"/>